<proteinExistence type="predicted"/>
<gene>
    <name evidence="1" type="ORF">LCGC14_1724540</name>
</gene>
<organism evidence="1">
    <name type="scientific">marine sediment metagenome</name>
    <dbReference type="NCBI Taxonomy" id="412755"/>
    <lineage>
        <taxon>unclassified sequences</taxon>
        <taxon>metagenomes</taxon>
        <taxon>ecological metagenomes</taxon>
    </lineage>
</organism>
<evidence type="ECO:0000313" key="1">
    <source>
        <dbReference type="EMBL" id="KKM08361.1"/>
    </source>
</evidence>
<dbReference type="AlphaFoldDB" id="A0A0F9JS03"/>
<sequence length="45" mass="5495">SWFEKEYGLNNDFDPGLDEQEEYWLRRGFALMGWLAKEKEDEKHS</sequence>
<accession>A0A0F9JS03</accession>
<feature type="non-terminal residue" evidence="1">
    <location>
        <position position="1"/>
    </location>
</feature>
<comment type="caution">
    <text evidence="1">The sequence shown here is derived from an EMBL/GenBank/DDBJ whole genome shotgun (WGS) entry which is preliminary data.</text>
</comment>
<name>A0A0F9JS03_9ZZZZ</name>
<dbReference type="EMBL" id="LAZR01015567">
    <property type="protein sequence ID" value="KKM08361.1"/>
    <property type="molecule type" value="Genomic_DNA"/>
</dbReference>
<reference evidence="1" key="1">
    <citation type="journal article" date="2015" name="Nature">
        <title>Complex archaea that bridge the gap between prokaryotes and eukaryotes.</title>
        <authorList>
            <person name="Spang A."/>
            <person name="Saw J.H."/>
            <person name="Jorgensen S.L."/>
            <person name="Zaremba-Niedzwiedzka K."/>
            <person name="Martijn J."/>
            <person name="Lind A.E."/>
            <person name="van Eijk R."/>
            <person name="Schleper C."/>
            <person name="Guy L."/>
            <person name="Ettema T.J."/>
        </authorList>
    </citation>
    <scope>NUCLEOTIDE SEQUENCE</scope>
</reference>
<protein>
    <submittedName>
        <fullName evidence="1">Uncharacterized protein</fullName>
    </submittedName>
</protein>